<keyword evidence="3" id="KW-1185">Reference proteome</keyword>
<proteinExistence type="predicted"/>
<dbReference type="InterPro" id="IPR007410">
    <property type="entry name" value="LpqE-like"/>
</dbReference>
<keyword evidence="1" id="KW-0732">Signal</keyword>
<evidence type="ECO:0000313" key="3">
    <source>
        <dbReference type="Proteomes" id="UP000195273"/>
    </source>
</evidence>
<reference evidence="2 3" key="1">
    <citation type="submission" date="2017-05" db="EMBL/GenBank/DDBJ databases">
        <title>Genome Sequence of Loktanella vestfoldensis Strain SMR4r Isolated from a Culture of the Diatom Skeletonema marinoi.</title>
        <authorList>
            <person name="Topel M."/>
            <person name="Pinder M.I.M."/>
            <person name="Johansson O.N."/>
            <person name="Kourtchenko O."/>
            <person name="Godhe A."/>
            <person name="Clarke A.K."/>
        </authorList>
    </citation>
    <scope>NUCLEOTIDE SEQUENCE [LARGE SCALE GENOMIC DNA]</scope>
    <source>
        <strain evidence="2 3">SMR4r</strain>
    </source>
</reference>
<evidence type="ECO:0000256" key="1">
    <source>
        <dbReference type="SAM" id="SignalP"/>
    </source>
</evidence>
<evidence type="ECO:0000313" key="2">
    <source>
        <dbReference type="EMBL" id="ARU00671.1"/>
    </source>
</evidence>
<feature type="signal peptide" evidence="1">
    <location>
        <begin position="1"/>
        <end position="20"/>
    </location>
</feature>
<dbReference type="KEGG" id="lvs:LOKVESSMR4R_01351"/>
<dbReference type="Pfam" id="PF04314">
    <property type="entry name" value="PCuAC"/>
    <property type="match status" value="1"/>
</dbReference>
<dbReference type="EMBL" id="CP021431">
    <property type="protein sequence ID" value="ARU00671.1"/>
    <property type="molecule type" value="Genomic_DNA"/>
</dbReference>
<dbReference type="Proteomes" id="UP000195273">
    <property type="component" value="Chromosome"/>
</dbReference>
<dbReference type="PANTHER" id="PTHR36302">
    <property type="entry name" value="BLR7088 PROTEIN"/>
    <property type="match status" value="1"/>
</dbReference>
<dbReference type="InterPro" id="IPR036182">
    <property type="entry name" value="PCuAC_sf"/>
</dbReference>
<organism evidence="2 3">
    <name type="scientific">Yoonia vestfoldensis</name>
    <dbReference type="NCBI Taxonomy" id="245188"/>
    <lineage>
        <taxon>Bacteria</taxon>
        <taxon>Pseudomonadati</taxon>
        <taxon>Pseudomonadota</taxon>
        <taxon>Alphaproteobacteria</taxon>
        <taxon>Rhodobacterales</taxon>
        <taxon>Paracoccaceae</taxon>
        <taxon>Yoonia</taxon>
    </lineage>
</organism>
<sequence>MKTTILAALALLGFGTIAMAETAISITDARAFETAPSAMAGGGFLTITNTGSSDDALIAVRADFPRVELHTTEFENDIARMVHVETIPVPAGQTVTLEPGGLHVMFMGLQGNPLNAGESIAATLVFEQAGEMPVSFAIIARDMAHQSHKH</sequence>
<dbReference type="OrthoDB" id="9796962at2"/>
<name>A0A1Y0EBF3_9RHOB</name>
<dbReference type="Gene3D" id="2.60.40.1890">
    <property type="entry name" value="PCu(A)C copper chaperone"/>
    <property type="match status" value="1"/>
</dbReference>
<dbReference type="SUPFAM" id="SSF110087">
    <property type="entry name" value="DR1885-like metal-binding protein"/>
    <property type="match status" value="1"/>
</dbReference>
<feature type="chain" id="PRO_5010985079" evidence="1">
    <location>
        <begin position="21"/>
        <end position="150"/>
    </location>
</feature>
<gene>
    <name evidence="2" type="ORF">LOKVESSMR4R_01351</name>
</gene>
<dbReference type="AlphaFoldDB" id="A0A1Y0EBF3"/>
<accession>A0A1Y0EBF3</accession>
<dbReference type="InterPro" id="IPR058248">
    <property type="entry name" value="Lxx211020-like"/>
</dbReference>
<protein>
    <submittedName>
        <fullName evidence="2">Copper chaperone PCu(A)C</fullName>
    </submittedName>
</protein>
<dbReference type="RefSeq" id="WP_087206874.1">
    <property type="nucleotide sequence ID" value="NZ_CP021431.1"/>
</dbReference>
<dbReference type="PANTHER" id="PTHR36302:SF1">
    <property type="entry name" value="COPPER CHAPERONE PCU(A)C"/>
    <property type="match status" value="1"/>
</dbReference>